<gene>
    <name evidence="1" type="ORF">METZ01_LOCUS320414</name>
</gene>
<dbReference type="EMBL" id="UINC01104429">
    <property type="protein sequence ID" value="SVC67560.1"/>
    <property type="molecule type" value="Genomic_DNA"/>
</dbReference>
<evidence type="ECO:0000313" key="1">
    <source>
        <dbReference type="EMBL" id="SVC67560.1"/>
    </source>
</evidence>
<sequence length="170" mass="19604">MPTNCIRIAGLNDGEHRQAFGIKGKFFKAYEGSEVKTGEFIVNTLVVLRGLDRKLKINIEGTITNLLCDYCAKRLEWAISTTLNFVIKESENETESTDEIIYVLPNQHQLDINQLIFEMINLSIPNKRTHNKSEQKNGKCDKKMLQLIEEYATKTNNETDPRWEVLNKLK</sequence>
<protein>
    <recommendedName>
        <fullName evidence="2">DUF177 domain-containing protein</fullName>
    </recommendedName>
</protein>
<evidence type="ECO:0008006" key="2">
    <source>
        <dbReference type="Google" id="ProtNLM"/>
    </source>
</evidence>
<dbReference type="AlphaFoldDB" id="A0A382P3X4"/>
<reference evidence="1" key="1">
    <citation type="submission" date="2018-05" db="EMBL/GenBank/DDBJ databases">
        <authorList>
            <person name="Lanie J.A."/>
            <person name="Ng W.-L."/>
            <person name="Kazmierczak K.M."/>
            <person name="Andrzejewski T.M."/>
            <person name="Davidsen T.M."/>
            <person name="Wayne K.J."/>
            <person name="Tettelin H."/>
            <person name="Glass J.I."/>
            <person name="Rusch D."/>
            <person name="Podicherti R."/>
            <person name="Tsui H.-C.T."/>
            <person name="Winkler M.E."/>
        </authorList>
    </citation>
    <scope>NUCLEOTIDE SEQUENCE</scope>
</reference>
<name>A0A382P3X4_9ZZZZ</name>
<dbReference type="InterPro" id="IPR003772">
    <property type="entry name" value="YceD"/>
</dbReference>
<organism evidence="1">
    <name type="scientific">marine metagenome</name>
    <dbReference type="NCBI Taxonomy" id="408172"/>
    <lineage>
        <taxon>unclassified sequences</taxon>
        <taxon>metagenomes</taxon>
        <taxon>ecological metagenomes</taxon>
    </lineage>
</organism>
<accession>A0A382P3X4</accession>
<proteinExistence type="predicted"/>
<dbReference type="Pfam" id="PF02620">
    <property type="entry name" value="YceD"/>
    <property type="match status" value="1"/>
</dbReference>